<keyword evidence="2" id="KW-0812">Transmembrane</keyword>
<dbReference type="RefSeq" id="WP_072797360.1">
    <property type="nucleotide sequence ID" value="NZ_FRAQ01000001.1"/>
</dbReference>
<sequence>MPDWALLITQFLITAAAVLLVLWGFWALVVRPYLDRKVAELIAASEEIEPRVARGVKAGVAETLRELPESAWDGTVKESTRQFLKFGSGLFENGLSSFLGNAADLEHKRQQRRSTASPAPETPPKQSTEN</sequence>
<reference evidence="4" key="1">
    <citation type="submission" date="2016-11" db="EMBL/GenBank/DDBJ databases">
        <authorList>
            <person name="Varghese N."/>
            <person name="Submissions S."/>
        </authorList>
    </citation>
    <scope>NUCLEOTIDE SEQUENCE [LARGE SCALE GENOMIC DNA]</scope>
    <source>
        <strain evidence="4">CGMCC 1.10835</strain>
    </source>
</reference>
<accession>A0A1M6STF5</accession>
<evidence type="ECO:0000256" key="1">
    <source>
        <dbReference type="SAM" id="MobiDB-lite"/>
    </source>
</evidence>
<dbReference type="Proteomes" id="UP000184497">
    <property type="component" value="Unassembled WGS sequence"/>
</dbReference>
<organism evidence="3 4">
    <name type="scientific">Marinobacter antarcticus</name>
    <dbReference type="NCBI Taxonomy" id="564117"/>
    <lineage>
        <taxon>Bacteria</taxon>
        <taxon>Pseudomonadati</taxon>
        <taxon>Pseudomonadota</taxon>
        <taxon>Gammaproteobacteria</taxon>
        <taxon>Pseudomonadales</taxon>
        <taxon>Marinobacteraceae</taxon>
        <taxon>Marinobacter</taxon>
    </lineage>
</organism>
<gene>
    <name evidence="3" type="ORF">SAMN05216369_2243</name>
</gene>
<dbReference type="AlphaFoldDB" id="A0A1M6STF5"/>
<evidence type="ECO:0000256" key="2">
    <source>
        <dbReference type="SAM" id="Phobius"/>
    </source>
</evidence>
<dbReference type="EMBL" id="FRAQ01000001">
    <property type="protein sequence ID" value="SHK48022.1"/>
    <property type="molecule type" value="Genomic_DNA"/>
</dbReference>
<evidence type="ECO:0000313" key="3">
    <source>
        <dbReference type="EMBL" id="SHK48022.1"/>
    </source>
</evidence>
<dbReference type="OrthoDB" id="6370543at2"/>
<feature type="region of interest" description="Disordered" evidence="1">
    <location>
        <begin position="106"/>
        <end position="130"/>
    </location>
</feature>
<name>A0A1M6STF5_9GAMM</name>
<dbReference type="STRING" id="564117.SAMN05216369_2243"/>
<evidence type="ECO:0000313" key="4">
    <source>
        <dbReference type="Proteomes" id="UP000184497"/>
    </source>
</evidence>
<keyword evidence="2" id="KW-1133">Transmembrane helix</keyword>
<keyword evidence="4" id="KW-1185">Reference proteome</keyword>
<proteinExistence type="predicted"/>
<keyword evidence="2" id="KW-0472">Membrane</keyword>
<feature type="transmembrane region" description="Helical" evidence="2">
    <location>
        <begin position="6"/>
        <end position="29"/>
    </location>
</feature>
<protein>
    <submittedName>
        <fullName evidence="3">Uncharacterized protein</fullName>
    </submittedName>
</protein>